<dbReference type="EMBL" id="CALNXJ010000032">
    <property type="protein sequence ID" value="CAH3138571.1"/>
    <property type="molecule type" value="Genomic_DNA"/>
</dbReference>
<evidence type="ECO:0000256" key="7">
    <source>
        <dbReference type="ARBA" id="ARBA00022786"/>
    </source>
</evidence>
<dbReference type="PANTHER" id="PTHR19860">
    <property type="entry name" value="DDB1- AND CUL4-ASSOCIATED FACTOR 12-RELATED"/>
    <property type="match status" value="1"/>
</dbReference>
<evidence type="ECO:0000256" key="3">
    <source>
        <dbReference type="ARBA" id="ARBA00004906"/>
    </source>
</evidence>
<accession>A0AAU9X6T2</accession>
<evidence type="ECO:0000256" key="10">
    <source>
        <dbReference type="PROSITE-ProRule" id="PRU00221"/>
    </source>
</evidence>
<keyword evidence="4" id="KW-0963">Cytoplasm</keyword>
<dbReference type="AlphaFoldDB" id="A0AAU9X6T2"/>
<dbReference type="PROSITE" id="PS50294">
    <property type="entry name" value="WD_REPEATS_REGION"/>
    <property type="match status" value="1"/>
</dbReference>
<evidence type="ECO:0000259" key="11">
    <source>
        <dbReference type="Pfam" id="PF23760"/>
    </source>
</evidence>
<dbReference type="InterPro" id="IPR036322">
    <property type="entry name" value="WD40_repeat_dom_sf"/>
</dbReference>
<dbReference type="InterPro" id="IPR056151">
    <property type="entry name" value="Beta-prop_DCAF12"/>
</dbReference>
<keyword evidence="13" id="KW-1185">Reference proteome</keyword>
<proteinExistence type="inferred from homology"/>
<comment type="pathway">
    <text evidence="3">Protein modification; protein ubiquitination.</text>
</comment>
<dbReference type="Pfam" id="PF23760">
    <property type="entry name" value="Beta-prop_DCAF12"/>
    <property type="match status" value="1"/>
</dbReference>
<evidence type="ECO:0000313" key="12">
    <source>
        <dbReference type="EMBL" id="CAH3138571.1"/>
    </source>
</evidence>
<evidence type="ECO:0000256" key="4">
    <source>
        <dbReference type="ARBA" id="ARBA00022490"/>
    </source>
</evidence>
<keyword evidence="8" id="KW-0539">Nucleus</keyword>
<organism evidence="12 13">
    <name type="scientific">Pocillopora meandrina</name>
    <dbReference type="NCBI Taxonomy" id="46732"/>
    <lineage>
        <taxon>Eukaryota</taxon>
        <taxon>Metazoa</taxon>
        <taxon>Cnidaria</taxon>
        <taxon>Anthozoa</taxon>
        <taxon>Hexacorallia</taxon>
        <taxon>Scleractinia</taxon>
        <taxon>Astrocoeniina</taxon>
        <taxon>Pocilloporidae</taxon>
        <taxon>Pocillopora</taxon>
    </lineage>
</organism>
<evidence type="ECO:0000256" key="9">
    <source>
        <dbReference type="ARBA" id="ARBA00038022"/>
    </source>
</evidence>
<evidence type="ECO:0000256" key="1">
    <source>
        <dbReference type="ARBA" id="ARBA00004123"/>
    </source>
</evidence>
<comment type="subcellular location">
    <subcellularLocation>
        <location evidence="2">Cytoplasm</location>
    </subcellularLocation>
    <subcellularLocation>
        <location evidence="1">Nucleus</location>
    </subcellularLocation>
</comment>
<dbReference type="PROSITE" id="PS50082">
    <property type="entry name" value="WD_REPEATS_2"/>
    <property type="match status" value="1"/>
</dbReference>
<keyword evidence="7" id="KW-0833">Ubl conjugation pathway</keyword>
<feature type="domain" description="DDB1- and CUL4-associated factor 12 beta-propeller" evidence="11">
    <location>
        <begin position="30"/>
        <end position="391"/>
    </location>
</feature>
<evidence type="ECO:0000256" key="5">
    <source>
        <dbReference type="ARBA" id="ARBA00022574"/>
    </source>
</evidence>
<dbReference type="GO" id="GO:0080008">
    <property type="term" value="C:Cul4-RING E3 ubiquitin ligase complex"/>
    <property type="evidence" value="ECO:0007669"/>
    <property type="project" value="TreeGrafter"/>
</dbReference>
<dbReference type="InterPro" id="IPR001680">
    <property type="entry name" value="WD40_rpt"/>
</dbReference>
<gene>
    <name evidence="12" type="ORF">PMEA_00018500</name>
</gene>
<dbReference type="Gene3D" id="2.130.10.10">
    <property type="entry name" value="YVTN repeat-like/Quinoprotein amine dehydrogenase"/>
    <property type="match status" value="2"/>
</dbReference>
<evidence type="ECO:0000256" key="2">
    <source>
        <dbReference type="ARBA" id="ARBA00004496"/>
    </source>
</evidence>
<comment type="similarity">
    <text evidence="9">Belongs to the WD repeat DCAF12 family.</text>
</comment>
<evidence type="ECO:0000256" key="8">
    <source>
        <dbReference type="ARBA" id="ARBA00023242"/>
    </source>
</evidence>
<dbReference type="PANTHER" id="PTHR19860:SF16">
    <property type="entry name" value="DDB1- AND CUL4-ASSOCIATED FACTOR 12"/>
    <property type="match status" value="1"/>
</dbReference>
<dbReference type="InterPro" id="IPR015943">
    <property type="entry name" value="WD40/YVTN_repeat-like_dom_sf"/>
</dbReference>
<dbReference type="SUPFAM" id="SSF50978">
    <property type="entry name" value="WD40 repeat-like"/>
    <property type="match status" value="1"/>
</dbReference>
<name>A0AAU9X6T2_9CNID</name>
<feature type="repeat" description="WD" evidence="10">
    <location>
        <begin position="134"/>
        <end position="164"/>
    </location>
</feature>
<dbReference type="InterPro" id="IPR051191">
    <property type="entry name" value="DCAF12"/>
</dbReference>
<dbReference type="SMART" id="SM00320">
    <property type="entry name" value="WD40"/>
    <property type="match status" value="5"/>
</dbReference>
<dbReference type="GO" id="GO:0005634">
    <property type="term" value="C:nucleus"/>
    <property type="evidence" value="ECO:0007669"/>
    <property type="project" value="UniProtKB-SubCell"/>
</dbReference>
<dbReference type="GO" id="GO:0005737">
    <property type="term" value="C:cytoplasm"/>
    <property type="evidence" value="ECO:0007669"/>
    <property type="project" value="UniProtKB-SubCell"/>
</dbReference>
<evidence type="ECO:0000256" key="6">
    <source>
        <dbReference type="ARBA" id="ARBA00022737"/>
    </source>
</evidence>
<sequence length="392" mass="43983">MSLFNHVRTRQITTKSLKEPLVTEIKTRRIPNLLKQREISLGRTDKVFASRWLDDKKVVCGTKSNELLVLDMFSDWILSIPVLEGSPGGEVPEFNCGIHSIEISPTKTLLATSGQNPNHLAVYRLPTFDPVCVGEGHTDWVFSVEWIDDFHLATGSRDGSIALWCIQDPASQSGDRSQLKLIIKHPASKLQSTLPHLFGKDKIRDIVYDRNSQTLISLSSRGYVHLWDMNNCQVRSTYSLKYPMETVCLALERDNNLFAVGSQSHVSFYDPRSGTAVGYIGSRDPGAGVRSLSFRDLLLTVGTGCGSLFFFDMRAYKFLRNAESTMICFKSGKGWLREEFQDPLDDYVLEHALVCRSNAVYTHCYDPTGTKLFAAGGPLSLVYYGNYAALWE</sequence>
<reference evidence="12 13" key="1">
    <citation type="submission" date="2022-05" db="EMBL/GenBank/DDBJ databases">
        <authorList>
            <consortium name="Genoscope - CEA"/>
            <person name="William W."/>
        </authorList>
    </citation>
    <scope>NUCLEOTIDE SEQUENCE [LARGE SCALE GENOMIC DNA]</scope>
</reference>
<protein>
    <recommendedName>
        <fullName evidence="11">DDB1- and CUL4-associated factor 12 beta-propeller domain-containing protein</fullName>
    </recommendedName>
</protein>
<evidence type="ECO:0000313" key="13">
    <source>
        <dbReference type="Proteomes" id="UP001159428"/>
    </source>
</evidence>
<comment type="caution">
    <text evidence="12">The sequence shown here is derived from an EMBL/GenBank/DDBJ whole genome shotgun (WGS) entry which is preliminary data.</text>
</comment>
<dbReference type="Proteomes" id="UP001159428">
    <property type="component" value="Unassembled WGS sequence"/>
</dbReference>
<keyword evidence="6" id="KW-0677">Repeat</keyword>
<keyword evidence="5 10" id="KW-0853">WD repeat</keyword>